<name>A0AA36IM01_9DINO</name>
<keyword evidence="2" id="KW-1185">Reference proteome</keyword>
<accession>A0AA36IM01</accession>
<dbReference type="Proteomes" id="UP001178507">
    <property type="component" value="Unassembled WGS sequence"/>
</dbReference>
<evidence type="ECO:0000313" key="2">
    <source>
        <dbReference type="Proteomes" id="UP001178507"/>
    </source>
</evidence>
<gene>
    <name evidence="1" type="ORF">EVOR1521_LOCUS14659</name>
</gene>
<dbReference type="AlphaFoldDB" id="A0AA36IM01"/>
<organism evidence="1 2">
    <name type="scientific">Effrenium voratum</name>
    <dbReference type="NCBI Taxonomy" id="2562239"/>
    <lineage>
        <taxon>Eukaryota</taxon>
        <taxon>Sar</taxon>
        <taxon>Alveolata</taxon>
        <taxon>Dinophyceae</taxon>
        <taxon>Suessiales</taxon>
        <taxon>Symbiodiniaceae</taxon>
        <taxon>Effrenium</taxon>
    </lineage>
</organism>
<reference evidence="1" key="1">
    <citation type="submission" date="2023-08" db="EMBL/GenBank/DDBJ databases">
        <authorList>
            <person name="Chen Y."/>
            <person name="Shah S."/>
            <person name="Dougan E. K."/>
            <person name="Thang M."/>
            <person name="Chan C."/>
        </authorList>
    </citation>
    <scope>NUCLEOTIDE SEQUENCE</scope>
</reference>
<proteinExistence type="predicted"/>
<comment type="caution">
    <text evidence="1">The sequence shown here is derived from an EMBL/GenBank/DDBJ whole genome shotgun (WGS) entry which is preliminary data.</text>
</comment>
<dbReference type="EMBL" id="CAUJNA010001779">
    <property type="protein sequence ID" value="CAJ1388909.1"/>
    <property type="molecule type" value="Genomic_DNA"/>
</dbReference>
<sequence length="520" mass="57331">MAAAGLAPNLGLFCPPLGPACRAPEESGPIELEVLCEKLLFAALSRSYEIPRGSLAPEISQLFQLLLRNLQEGIEALRLLACMSSFRSCYGNSTFGRPWRHLRSLVKRASSALVSAAEGIFGAYGVPLNLVEIPRPAAEIGGLPEIFDGVETFYRAFEMAFDPIMGDVIPQVLERKSRLDRQSRSLRVYSPDFPPEAMGTQLWQRYPDTFAPACSSPGSVHQRGQAREGIFAYDMSGLRMAHRTVEEALDEIAKARIDLSFQLVNLGAMDGRCSGGPSTDPANCLLQGSTLFNRSWGGVVVEASPPAILFERFGGRSDIAVVPLPVFPENASAIFGYGVEAPAGSASLDLLKIDLDSFDCDIVATMLRIGPLAQNPPKLLYIDINPHIPPPFLYRTMSSSQSRIIPFQGSSLQCFLEASNAAFRLLHVELFNAVLVRRDLADIFPEIQGARAFDQWAAGYFCHPLARVLWHRERMVRWAGTDPRVWADERLTLAQRGESLLQTLGRVRLQTPTFEFSLTW</sequence>
<protein>
    <submittedName>
        <fullName evidence="1">Uncharacterized protein</fullName>
    </submittedName>
</protein>
<evidence type="ECO:0000313" key="1">
    <source>
        <dbReference type="EMBL" id="CAJ1388909.1"/>
    </source>
</evidence>